<sequence>MNGTDAGGTAELRPTGLVLDGREEALLCASLFYFRLPRETWEARLAQVRATGYRAIDVYLPWNFHETAPGAWDFTGRRDVGAFLDLAHEAGLAVIARPGPYICSEWDGGALPAWLGLDEDLRLRQAEPRFLEQVRGWFDRAMPLLAERQWGRGGAVAAVQLENELDFFDTADRHAYIGALRDMAREHGIEVPLIACAGQGDLNGATGGAEGVAPAFNFYPDDRSPFVEAEVRRYADLVAEQGLPLLVTETNRSHATLRRLLVSGATLIAPYLQASGYDFGYTPSVGNWGDPGGFMTHDYDFGGYLSPVGEARPETAEARVLTAFARTLGPALARARTTEAEGVQGVSVTTSASPSRLVLDGGGTVTGVPNLTEEPGTATVEVGDHFPVTFALAPRSCALVIQDLPLDRFGLEGTLKFASADLIGAGPEGLQFASRTSSRVALANGPGVTFVELDAPVPGAPVRVATSMNGIRIMVLHPEDVADPRGAKAEISAAPSEPEAVTAAVKLDLAARSGETTAHDLPPASEAVGVYRGRTHYATVLDGVDELLIEGAADIVDLALDGEALPSKVVYGATITVPTAGKTAFTATVETWGHCNFDDTRLPGLALGSLRGLGRVWAVAGREDVHALWTVDGGEQWAGDPAPVRSLGGWSSTRIGRPATYRRALPVDGIGHYAFHIEGLTVPVEVDVDGETRMVSPIDPWVHLAPGEGRQVAVTAPHWPGSGGGAELLRLAPVEGWQVEAQPDTAILGLAGHGAEGLAVELPLDLAPGEETWLDVAVPPGGRSLRFEGEQVRLSAFAHGELLGRVWLEDPHRPRFTGGDPGRLWIPAGWNSGTVRLLVRGTAGGAQPRLARVTAAAAPE</sequence>
<dbReference type="InterPro" id="IPR001944">
    <property type="entry name" value="Glycoside_Hdrlase_35"/>
</dbReference>
<dbReference type="EMBL" id="WIAO01000019">
    <property type="protein sequence ID" value="MQM26999.1"/>
    <property type="molecule type" value="Genomic_DNA"/>
</dbReference>
<proteinExistence type="inferred from homology"/>
<dbReference type="GO" id="GO:0004553">
    <property type="term" value="F:hydrolase activity, hydrolyzing O-glycosyl compounds"/>
    <property type="evidence" value="ECO:0007669"/>
    <property type="project" value="InterPro"/>
</dbReference>
<comment type="caution">
    <text evidence="4">The sequence shown here is derived from an EMBL/GenBank/DDBJ whole genome shotgun (WGS) entry which is preliminary data.</text>
</comment>
<dbReference type="PRINTS" id="PR00742">
    <property type="entry name" value="GLHYDRLASE35"/>
</dbReference>
<accession>A0A6L5GBE5</accession>
<dbReference type="InterPro" id="IPR017853">
    <property type="entry name" value="GH"/>
</dbReference>
<protein>
    <submittedName>
        <fullName evidence="4">Beta-galactosidase</fullName>
    </submittedName>
</protein>
<gene>
    <name evidence="4" type="ORF">GFD30_15670</name>
</gene>
<feature type="domain" description="Glycoside hydrolase 35 catalytic" evidence="3">
    <location>
        <begin position="17"/>
        <end position="228"/>
    </location>
</feature>
<dbReference type="GO" id="GO:0005975">
    <property type="term" value="P:carbohydrate metabolic process"/>
    <property type="evidence" value="ECO:0007669"/>
    <property type="project" value="InterPro"/>
</dbReference>
<evidence type="ECO:0000259" key="3">
    <source>
        <dbReference type="Pfam" id="PF01301"/>
    </source>
</evidence>
<comment type="similarity">
    <text evidence="1 2">Belongs to the glycosyl hydrolase 35 family.</text>
</comment>
<organism evidence="4 5">
    <name type="scientific">Glycomyces albidus</name>
    <dbReference type="NCBI Taxonomy" id="2656774"/>
    <lineage>
        <taxon>Bacteria</taxon>
        <taxon>Bacillati</taxon>
        <taxon>Actinomycetota</taxon>
        <taxon>Actinomycetes</taxon>
        <taxon>Glycomycetales</taxon>
        <taxon>Glycomycetaceae</taxon>
        <taxon>Glycomyces</taxon>
    </lineage>
</organism>
<dbReference type="Gene3D" id="3.20.20.80">
    <property type="entry name" value="Glycosidases"/>
    <property type="match status" value="1"/>
</dbReference>
<evidence type="ECO:0000313" key="4">
    <source>
        <dbReference type="EMBL" id="MQM26999.1"/>
    </source>
</evidence>
<dbReference type="InterPro" id="IPR031330">
    <property type="entry name" value="Gly_Hdrlase_35_cat"/>
</dbReference>
<evidence type="ECO:0000256" key="2">
    <source>
        <dbReference type="RuleBase" id="RU003679"/>
    </source>
</evidence>
<evidence type="ECO:0000313" key="5">
    <source>
        <dbReference type="Proteomes" id="UP000477750"/>
    </source>
</evidence>
<dbReference type="PANTHER" id="PTHR23421">
    <property type="entry name" value="BETA-GALACTOSIDASE RELATED"/>
    <property type="match status" value="1"/>
</dbReference>
<dbReference type="Proteomes" id="UP000477750">
    <property type="component" value="Unassembled WGS sequence"/>
</dbReference>
<name>A0A6L5GBE5_9ACTN</name>
<dbReference type="AlphaFoldDB" id="A0A6L5GBE5"/>
<evidence type="ECO:0000256" key="1">
    <source>
        <dbReference type="ARBA" id="ARBA00009809"/>
    </source>
</evidence>
<dbReference type="SUPFAM" id="SSF51445">
    <property type="entry name" value="(Trans)glycosidases"/>
    <property type="match status" value="1"/>
</dbReference>
<dbReference type="Pfam" id="PF01301">
    <property type="entry name" value="Glyco_hydro_35"/>
    <property type="match status" value="1"/>
</dbReference>
<reference evidence="4 5" key="1">
    <citation type="submission" date="2019-10" db="EMBL/GenBank/DDBJ databases">
        <title>Glycomyces albidus sp. nov., a novel actinomycete isolated from rhizosphere soil of wheat (Triticum aestivum L.).</title>
        <authorList>
            <person name="Qian L."/>
        </authorList>
    </citation>
    <scope>NUCLEOTIDE SEQUENCE [LARGE SCALE GENOMIC DNA]</scope>
    <source>
        <strain evidence="4 5">NEAU-7082</strain>
    </source>
</reference>
<keyword evidence="5" id="KW-1185">Reference proteome</keyword>